<gene>
    <name evidence="6" type="ORF">CWI36_0552p0020</name>
</gene>
<evidence type="ECO:0000313" key="6">
    <source>
        <dbReference type="EMBL" id="TBU05923.1"/>
    </source>
</evidence>
<keyword evidence="2" id="KW-0813">Transport</keyword>
<dbReference type="Proteomes" id="UP000291404">
    <property type="component" value="Unassembled WGS sequence"/>
</dbReference>
<evidence type="ECO:0000256" key="2">
    <source>
        <dbReference type="ARBA" id="ARBA00022448"/>
    </source>
</evidence>
<dbReference type="Gene3D" id="2.40.160.120">
    <property type="match status" value="1"/>
</dbReference>
<feature type="domain" description="PH" evidence="5">
    <location>
        <begin position="131"/>
        <end position="225"/>
    </location>
</feature>
<comment type="similarity">
    <text evidence="1">Belongs to the OSBP family.</text>
</comment>
<dbReference type="Gene3D" id="2.30.29.30">
    <property type="entry name" value="Pleckstrin-homology domain (PH domain)/Phosphotyrosine-binding domain (PTB)"/>
    <property type="match status" value="1"/>
</dbReference>
<dbReference type="InterPro" id="IPR000648">
    <property type="entry name" value="Oxysterol-bd"/>
</dbReference>
<accession>A0A4Q9LD81</accession>
<keyword evidence="4" id="KW-0446">Lipid-binding</keyword>
<comment type="caution">
    <text evidence="6">The sequence shown here is derived from an EMBL/GenBank/DDBJ whole genome shotgun (WGS) entry which is preliminary data.</text>
</comment>
<organism evidence="6 7">
    <name type="scientific">Hamiltosporidium magnivora</name>
    <dbReference type="NCBI Taxonomy" id="148818"/>
    <lineage>
        <taxon>Eukaryota</taxon>
        <taxon>Fungi</taxon>
        <taxon>Fungi incertae sedis</taxon>
        <taxon>Microsporidia</taxon>
        <taxon>Dubosqiidae</taxon>
        <taxon>Hamiltosporidium</taxon>
    </lineage>
</organism>
<dbReference type="GO" id="GO:0016020">
    <property type="term" value="C:membrane"/>
    <property type="evidence" value="ECO:0007669"/>
    <property type="project" value="TreeGrafter"/>
</dbReference>
<keyword evidence="3" id="KW-0445">Lipid transport</keyword>
<dbReference type="InterPro" id="IPR001849">
    <property type="entry name" value="PH_domain"/>
</dbReference>
<dbReference type="Pfam" id="PF01237">
    <property type="entry name" value="Oxysterol_BP"/>
    <property type="match status" value="1"/>
</dbReference>
<evidence type="ECO:0000256" key="1">
    <source>
        <dbReference type="ARBA" id="ARBA00008842"/>
    </source>
</evidence>
<name>A0A4Q9LD81_9MICR</name>
<dbReference type="AlphaFoldDB" id="A0A4Q9LD81"/>
<sequence>MDVEFSNTLKIINLLKHNRLSNIKQLLKDEITLYNGVCGTLIHLSVLLRNLPCMKRMLNSISREEGIKWISIQDRYGRSPLDLSIKYNSKEITIFLNEYLDKRNKNIENKLRKIEDENNYEKMIIKGFADTIIKEGPLEKYINFAFGYRNRHLVLKKDKILYYGCRDTGKELKEIFALHEITVDVCENQNSFILVDMRNRKKYIFRTETPEEAVGWVLCIEDTKYENTFDQSFFHFSLVGCILKEYLKIKGENLVCEGIVSFECFTMFADLFEGINIEDAIEKEEIVAMDVENIKTPVIVGESNSDSEKFYDFETENTDEILKSDSLIQVSSFSKEDVRNDEFKVNLGKEEFFDATDGENQEEKNEFLTQERVKLPVTGGVEKKELYSSLLNEKNGNFDIFSAKFPMNVHEPLSLLQRMTEDLIFKNILDKITGISDGCLRMAYVSGFIVSSFFHTKHRIFKPFTPLLGETFYHKLENTDIYCEQVSLNPNISALHAENQNYIYESFLDFSSSLKSKKILINHNGNCKLILKDKNEIYSWKKVDTVVKGFESGDVTVLHNGKIELECGDIKGIIKIKPSKSRDEINVCGSVKQKNKTVYSFKGIWDKYLLCRDMDTGNEFYVYESNERRFPEYYNMTKYSFQLNFITSEIESKMFYTDSRYRPDTRALEYGQFANALENNEIIENRQRVRKNESRPLKPRFFEFNNNLWTWKGCDDTGKGERIFEI</sequence>
<dbReference type="SUPFAM" id="SSF50729">
    <property type="entry name" value="PH domain-like"/>
    <property type="match status" value="1"/>
</dbReference>
<dbReference type="GO" id="GO:0006869">
    <property type="term" value="P:lipid transport"/>
    <property type="evidence" value="ECO:0007669"/>
    <property type="project" value="UniProtKB-KW"/>
</dbReference>
<evidence type="ECO:0000313" key="7">
    <source>
        <dbReference type="Proteomes" id="UP000291404"/>
    </source>
</evidence>
<dbReference type="SUPFAM" id="SSF144000">
    <property type="entry name" value="Oxysterol-binding protein-like"/>
    <property type="match status" value="1"/>
</dbReference>
<dbReference type="STRING" id="148818.A0A4Q9LD81"/>
<dbReference type="VEuPathDB" id="MicrosporidiaDB:CWI39_0485p0010"/>
<keyword evidence="7" id="KW-1185">Reference proteome</keyword>
<dbReference type="VEuPathDB" id="MicrosporidiaDB:CWI36_0552p0020"/>
<dbReference type="CDD" id="cd00821">
    <property type="entry name" value="PH"/>
    <property type="match status" value="1"/>
</dbReference>
<proteinExistence type="inferred from homology"/>
<dbReference type="GO" id="GO:0005829">
    <property type="term" value="C:cytosol"/>
    <property type="evidence" value="ECO:0007669"/>
    <property type="project" value="TreeGrafter"/>
</dbReference>
<protein>
    <submittedName>
        <fullName evidence="6">Oxysterol-binding protein</fullName>
    </submittedName>
</protein>
<dbReference type="SMART" id="SM00233">
    <property type="entry name" value="PH"/>
    <property type="match status" value="1"/>
</dbReference>
<dbReference type="PROSITE" id="PS50003">
    <property type="entry name" value="PH_DOMAIN"/>
    <property type="match status" value="1"/>
</dbReference>
<evidence type="ECO:0000256" key="4">
    <source>
        <dbReference type="ARBA" id="ARBA00023121"/>
    </source>
</evidence>
<reference evidence="6 7" key="1">
    <citation type="submission" date="2017-12" db="EMBL/GenBank/DDBJ databases">
        <authorList>
            <person name="Pombert J.-F."/>
            <person name="Haag K.L."/>
            <person name="Ebert D."/>
        </authorList>
    </citation>
    <scope>NUCLEOTIDE SEQUENCE [LARGE SCALE GENOMIC DNA]</scope>
    <source>
        <strain evidence="6">BE-OM-2</strain>
    </source>
</reference>
<dbReference type="EMBL" id="PITI01000552">
    <property type="protein sequence ID" value="TBU05923.1"/>
    <property type="molecule type" value="Genomic_DNA"/>
</dbReference>
<dbReference type="PANTHER" id="PTHR10972">
    <property type="entry name" value="OXYSTEROL-BINDING PROTEIN-RELATED"/>
    <property type="match status" value="1"/>
</dbReference>
<evidence type="ECO:0000256" key="3">
    <source>
        <dbReference type="ARBA" id="ARBA00023055"/>
    </source>
</evidence>
<evidence type="ECO:0000259" key="5">
    <source>
        <dbReference type="PROSITE" id="PS50003"/>
    </source>
</evidence>
<dbReference type="InterPro" id="IPR037239">
    <property type="entry name" value="OSBP_sf"/>
</dbReference>
<dbReference type="InterPro" id="IPR011993">
    <property type="entry name" value="PH-like_dom_sf"/>
</dbReference>
<dbReference type="GO" id="GO:0032934">
    <property type="term" value="F:sterol binding"/>
    <property type="evidence" value="ECO:0007669"/>
    <property type="project" value="TreeGrafter"/>
</dbReference>
<dbReference type="Pfam" id="PF00169">
    <property type="entry name" value="PH"/>
    <property type="match status" value="1"/>
</dbReference>